<dbReference type="InterPro" id="IPR001584">
    <property type="entry name" value="Integrase_cat-core"/>
</dbReference>
<gene>
    <name evidence="2" type="ORF">SK571_03975</name>
</gene>
<proteinExistence type="predicted"/>
<accession>A0ABU4TJS6</accession>
<dbReference type="Proteomes" id="UP001271792">
    <property type="component" value="Unassembled WGS sequence"/>
</dbReference>
<name>A0ABU4TJS6_9PSEU</name>
<sequence length="89" mass="10605">MNSIMERWIQSCRHELLDRTLIWNHQHLLHALREYEQFYNTHRPHQGIANNRPLHALPPPITDQAQLVDLGVRRRQRLGGILNEYHQAA</sequence>
<organism evidence="2 3">
    <name type="scientific">Lentzea kristufekii</name>
    <dbReference type="NCBI Taxonomy" id="3095430"/>
    <lineage>
        <taxon>Bacteria</taxon>
        <taxon>Bacillati</taxon>
        <taxon>Actinomycetota</taxon>
        <taxon>Actinomycetes</taxon>
        <taxon>Pseudonocardiales</taxon>
        <taxon>Pseudonocardiaceae</taxon>
        <taxon>Lentzea</taxon>
    </lineage>
</organism>
<protein>
    <submittedName>
        <fullName evidence="2">Integrase core domain-containing protein</fullName>
    </submittedName>
</protein>
<comment type="caution">
    <text evidence="2">The sequence shown here is derived from an EMBL/GenBank/DDBJ whole genome shotgun (WGS) entry which is preliminary data.</text>
</comment>
<evidence type="ECO:0000313" key="3">
    <source>
        <dbReference type="Proteomes" id="UP001271792"/>
    </source>
</evidence>
<keyword evidence="3" id="KW-1185">Reference proteome</keyword>
<dbReference type="Pfam" id="PF13683">
    <property type="entry name" value="rve_3"/>
    <property type="match status" value="1"/>
</dbReference>
<dbReference type="EMBL" id="JAXAVV010000002">
    <property type="protein sequence ID" value="MDX8048528.1"/>
    <property type="molecule type" value="Genomic_DNA"/>
</dbReference>
<evidence type="ECO:0000259" key="1">
    <source>
        <dbReference type="Pfam" id="PF13683"/>
    </source>
</evidence>
<feature type="domain" description="Integrase catalytic" evidence="1">
    <location>
        <begin position="2"/>
        <end position="53"/>
    </location>
</feature>
<reference evidence="2 3" key="1">
    <citation type="submission" date="2023-11" db="EMBL/GenBank/DDBJ databases">
        <title>Lentzea sokolovensis, sp. nov., Lentzea kristufkii, sp. nov., and Lentzea miocenensis, sp. nov., rare actinobacteria from Sokolov Coal Basin, Miocene lacustrine sediment, Czech Republic.</title>
        <authorList>
            <person name="Lara A."/>
            <person name="Kotroba L."/>
            <person name="Nouioui I."/>
            <person name="Neumann-Schaal M."/>
            <person name="Mast Y."/>
            <person name="Chronakova A."/>
        </authorList>
    </citation>
    <scope>NUCLEOTIDE SEQUENCE [LARGE SCALE GENOMIC DNA]</scope>
    <source>
        <strain evidence="2 3">BCCO 10_0798</strain>
    </source>
</reference>
<evidence type="ECO:0000313" key="2">
    <source>
        <dbReference type="EMBL" id="MDX8048528.1"/>
    </source>
</evidence>
<dbReference type="RefSeq" id="WP_319982645.1">
    <property type="nucleotide sequence ID" value="NZ_JAXAVV010000002.1"/>
</dbReference>